<name>A0ABU3KLG4_9BURK</name>
<sequence>MQLLVIDDHPIVRQGLVAALRQLQPGVEVLEATDGAHGLELLERYPRIKAVLIDLEMQPLGGLPTIRQIRQMQTDLPVLVVAGSENPADYHAAIQAGANGYCPKSSGLRAIREAVRQVLDGKPHVPDFIGSDPA</sequence>
<dbReference type="Proteomes" id="UP001321700">
    <property type="component" value="Unassembled WGS sequence"/>
</dbReference>
<dbReference type="InterPro" id="IPR051015">
    <property type="entry name" value="EvgA-like"/>
</dbReference>
<comment type="caution">
    <text evidence="3">The sequence shown here is derived from an EMBL/GenBank/DDBJ whole genome shotgun (WGS) entry which is preliminary data.</text>
</comment>
<evidence type="ECO:0000313" key="3">
    <source>
        <dbReference type="EMBL" id="MDT7518577.1"/>
    </source>
</evidence>
<dbReference type="RefSeq" id="WP_313874330.1">
    <property type="nucleotide sequence ID" value="NZ_JAVBIK010000001.1"/>
</dbReference>
<dbReference type="CDD" id="cd17535">
    <property type="entry name" value="REC_NarL-like"/>
    <property type="match status" value="1"/>
</dbReference>
<gene>
    <name evidence="3" type="ORF">RAE19_07640</name>
</gene>
<dbReference type="SUPFAM" id="SSF52172">
    <property type="entry name" value="CheY-like"/>
    <property type="match status" value="1"/>
</dbReference>
<evidence type="ECO:0000256" key="1">
    <source>
        <dbReference type="PROSITE-ProRule" id="PRU00169"/>
    </source>
</evidence>
<dbReference type="PANTHER" id="PTHR45566">
    <property type="entry name" value="HTH-TYPE TRANSCRIPTIONAL REGULATOR YHJB-RELATED"/>
    <property type="match status" value="1"/>
</dbReference>
<accession>A0ABU3KLG4</accession>
<evidence type="ECO:0000313" key="4">
    <source>
        <dbReference type="Proteomes" id="UP001321700"/>
    </source>
</evidence>
<dbReference type="PROSITE" id="PS50110">
    <property type="entry name" value="RESPONSE_REGULATORY"/>
    <property type="match status" value="1"/>
</dbReference>
<dbReference type="InterPro" id="IPR001789">
    <property type="entry name" value="Sig_transdc_resp-reg_receiver"/>
</dbReference>
<keyword evidence="1" id="KW-0597">Phosphoprotein</keyword>
<feature type="domain" description="Response regulatory" evidence="2">
    <location>
        <begin position="2"/>
        <end position="119"/>
    </location>
</feature>
<feature type="modified residue" description="4-aspartylphosphate" evidence="1">
    <location>
        <position position="54"/>
    </location>
</feature>
<reference evidence="3 4" key="1">
    <citation type="submission" date="2023-08" db="EMBL/GenBank/DDBJ databases">
        <title>Rhodoferax potami sp. nov. and Rhodoferax mekongensis sp. nov., isolated from the Mekong River in Thailand.</title>
        <authorList>
            <person name="Kitikhun S."/>
            <person name="Charoenyingcharoen P."/>
            <person name="Siriarchawattana P."/>
            <person name="Likhitrattanapisal S."/>
            <person name="Nilsakha T."/>
            <person name="Chanpet A."/>
            <person name="Rattanawaree P."/>
            <person name="Ingsriswang S."/>
        </authorList>
    </citation>
    <scope>NUCLEOTIDE SEQUENCE [LARGE SCALE GENOMIC DNA]</scope>
    <source>
        <strain evidence="3 4">TBRC 17660</strain>
    </source>
</reference>
<dbReference type="Gene3D" id="3.40.50.2300">
    <property type="match status" value="1"/>
</dbReference>
<dbReference type="InterPro" id="IPR011006">
    <property type="entry name" value="CheY-like_superfamily"/>
</dbReference>
<dbReference type="Pfam" id="PF00072">
    <property type="entry name" value="Response_reg"/>
    <property type="match status" value="1"/>
</dbReference>
<dbReference type="SMART" id="SM00448">
    <property type="entry name" value="REC"/>
    <property type="match status" value="1"/>
</dbReference>
<dbReference type="EMBL" id="JAVBIK010000001">
    <property type="protein sequence ID" value="MDT7518577.1"/>
    <property type="molecule type" value="Genomic_DNA"/>
</dbReference>
<dbReference type="PANTHER" id="PTHR45566:SF1">
    <property type="entry name" value="HTH-TYPE TRANSCRIPTIONAL REGULATOR YHJB-RELATED"/>
    <property type="match status" value="1"/>
</dbReference>
<evidence type="ECO:0000259" key="2">
    <source>
        <dbReference type="PROSITE" id="PS50110"/>
    </source>
</evidence>
<proteinExistence type="predicted"/>
<protein>
    <submittedName>
        <fullName evidence="3">Response regulator transcription factor</fullName>
    </submittedName>
</protein>
<keyword evidence="4" id="KW-1185">Reference proteome</keyword>
<dbReference type="InterPro" id="IPR058245">
    <property type="entry name" value="NreC/VraR/RcsB-like_REC"/>
</dbReference>
<organism evidence="3 4">
    <name type="scientific">Rhodoferax potami</name>
    <dbReference type="NCBI Taxonomy" id="3068338"/>
    <lineage>
        <taxon>Bacteria</taxon>
        <taxon>Pseudomonadati</taxon>
        <taxon>Pseudomonadota</taxon>
        <taxon>Betaproteobacteria</taxon>
        <taxon>Burkholderiales</taxon>
        <taxon>Comamonadaceae</taxon>
        <taxon>Rhodoferax</taxon>
    </lineage>
</organism>